<evidence type="ECO:0008006" key="5">
    <source>
        <dbReference type="Google" id="ProtNLM"/>
    </source>
</evidence>
<dbReference type="Proteomes" id="UP000255224">
    <property type="component" value="Unassembled WGS sequence"/>
</dbReference>
<accession>A0A3G6N7Z9</accession>
<reference evidence="1" key="2">
    <citation type="submission" date="2018-11" db="EMBL/GenBank/DDBJ databases">
        <title>Proposal to divide the Flavobacteriaceae and reorganize its genera based on Amino Acid Identity values calculated from whole genome sequences.</title>
        <authorList>
            <person name="Nicholson A.C."/>
            <person name="Gulvik C.A."/>
            <person name="Whitney A.M."/>
            <person name="Humrighouse B.W."/>
            <person name="Bell M."/>
            <person name="Holmes B."/>
            <person name="Steigerwalt A."/>
            <person name="Villarma A."/>
            <person name="Sheth M."/>
            <person name="Batra D."/>
            <person name="Pryor J."/>
            <person name="Bernardet J.-F."/>
            <person name="Hugo C."/>
            <person name="Kampfer P."/>
            <person name="Newman J."/>
            <person name="Mcquiston J.R."/>
        </authorList>
    </citation>
    <scope>NUCLEOTIDE SEQUENCE [LARGE SCALE GENOMIC DNA]</scope>
    <source>
        <strain evidence="1">G0188</strain>
    </source>
</reference>
<dbReference type="AlphaFoldDB" id="A0A376DQY5"/>
<evidence type="ECO:0000313" key="3">
    <source>
        <dbReference type="Proteomes" id="UP000255224"/>
    </source>
</evidence>
<name>A0A376DQY5_CHRCU</name>
<gene>
    <name evidence="1" type="ORF">EG346_13985</name>
    <name evidence="2" type="ORF">NCTC13533_01251</name>
</gene>
<organism evidence="2 3">
    <name type="scientific">Chryseobacterium carnipullorum</name>
    <dbReference type="NCBI Taxonomy" id="1124835"/>
    <lineage>
        <taxon>Bacteria</taxon>
        <taxon>Pseudomonadati</taxon>
        <taxon>Bacteroidota</taxon>
        <taxon>Flavobacteriia</taxon>
        <taxon>Flavobacteriales</taxon>
        <taxon>Weeksellaceae</taxon>
        <taxon>Chryseobacterium group</taxon>
        <taxon>Chryseobacterium</taxon>
    </lineage>
</organism>
<proteinExistence type="predicted"/>
<dbReference type="Proteomes" id="UP000273270">
    <property type="component" value="Chromosome"/>
</dbReference>
<evidence type="ECO:0000313" key="1">
    <source>
        <dbReference type="EMBL" id="AZA49218.1"/>
    </source>
</evidence>
<dbReference type="KEGG" id="ccau:EG346_13985"/>
<evidence type="ECO:0000313" key="4">
    <source>
        <dbReference type="Proteomes" id="UP000273270"/>
    </source>
</evidence>
<reference evidence="2 3" key="1">
    <citation type="submission" date="2018-06" db="EMBL/GenBank/DDBJ databases">
        <authorList>
            <consortium name="Pathogen Informatics"/>
            <person name="Doyle S."/>
        </authorList>
    </citation>
    <scope>NUCLEOTIDE SEQUENCE [LARGE SCALE GENOMIC DNA]</scope>
    <source>
        <strain evidence="2 3">NCTC13533</strain>
    </source>
</reference>
<accession>A0A376DQY5</accession>
<keyword evidence="4" id="KW-1185">Reference proteome</keyword>
<dbReference type="EMBL" id="UFVQ01000003">
    <property type="protein sequence ID" value="STC94027.1"/>
    <property type="molecule type" value="Genomic_DNA"/>
</dbReference>
<evidence type="ECO:0000313" key="2">
    <source>
        <dbReference type="EMBL" id="STC94027.1"/>
    </source>
</evidence>
<protein>
    <recommendedName>
        <fullName evidence="5">Lipoprotein</fullName>
    </recommendedName>
</protein>
<reference evidence="4" key="3">
    <citation type="submission" date="2018-11" db="EMBL/GenBank/DDBJ databases">
        <title>Proposal to divide the Flavobacteriaceae and reorganize its genera based on Amino Acid Identity values calculated from whole genome sequences.</title>
        <authorList>
            <person name="Nicholson A.C."/>
            <person name="Gulvik C.A."/>
            <person name="Whitney A.M."/>
            <person name="Humrighouse B.W."/>
            <person name="Bell M."/>
            <person name="Holmes B."/>
            <person name="Steigerwalt A.G."/>
            <person name="Villarma A."/>
            <person name="Sheth M."/>
            <person name="Batra D."/>
            <person name="Pryor J."/>
            <person name="Bernardet J.-F."/>
            <person name="Hugo C."/>
            <person name="Kampfer P."/>
            <person name="Newman J."/>
            <person name="McQuiston J.R."/>
        </authorList>
    </citation>
    <scope>NUCLEOTIDE SEQUENCE [LARGE SCALE GENOMIC DNA]</scope>
    <source>
        <strain evidence="4">G0188</strain>
    </source>
</reference>
<sequence length="101" mass="11639">MLSCSKRTTIQQVDYDLKGMLENKVEVQNLKISKISPFSENGQELDSVCFYFDLLFTEALFSEDFKFNKGMNVSAQNNLFIYNKSNRLVGLKLGRTILKQN</sequence>
<dbReference type="EMBL" id="CP033920">
    <property type="protein sequence ID" value="AZA49218.1"/>
    <property type="molecule type" value="Genomic_DNA"/>
</dbReference>